<dbReference type="PROSITE" id="PS50097">
    <property type="entry name" value="BTB"/>
    <property type="match status" value="1"/>
</dbReference>
<gene>
    <name evidence="3" type="ORF">BU24DRAFT_421440</name>
</gene>
<name>A0A6A5XZ35_9PLEO</name>
<dbReference type="OrthoDB" id="1022638at2759"/>
<sequence length="282" mass="31669">MSLNESTLSSLFAPGPPPKRKRMSHLESLIDNSQQQVSVIKDTRVVPSQAVRLNSGMIKVQVGPAMDSEDLQSTRETFYVHESAICDASPYFANAMKPEWSNLRPDPRTIELPEDDPAAFELYMSFLYAKQLPILSVPSEAATTAAANSSWEPESDGYHTLAYAYVLGDRLLDIKFKNAIVDAYVLYARGTQPAKRYYPSTEEIRILYEGTREEAPIRQLLVDIWTARGKSDWLEADADLPREFLAQVTKGLLKSREKATGIGAAEGLSRPWKLSHEQYHEK</sequence>
<dbReference type="CDD" id="cd18186">
    <property type="entry name" value="BTB_POZ_ZBTB_KLHL-like"/>
    <property type="match status" value="1"/>
</dbReference>
<keyword evidence="4" id="KW-1185">Reference proteome</keyword>
<dbReference type="PANTHER" id="PTHR47843:SF2">
    <property type="entry name" value="BTB DOMAIN-CONTAINING PROTEIN"/>
    <property type="match status" value="1"/>
</dbReference>
<evidence type="ECO:0000259" key="2">
    <source>
        <dbReference type="PROSITE" id="PS50097"/>
    </source>
</evidence>
<dbReference type="SUPFAM" id="SSF54695">
    <property type="entry name" value="POZ domain"/>
    <property type="match status" value="1"/>
</dbReference>
<dbReference type="InterPro" id="IPR011333">
    <property type="entry name" value="SKP1/BTB/POZ_sf"/>
</dbReference>
<protein>
    <recommendedName>
        <fullName evidence="2">BTB domain-containing protein</fullName>
    </recommendedName>
</protein>
<proteinExistence type="predicted"/>
<dbReference type="AlphaFoldDB" id="A0A6A5XZ35"/>
<reference evidence="3" key="1">
    <citation type="journal article" date="2020" name="Stud. Mycol.">
        <title>101 Dothideomycetes genomes: a test case for predicting lifestyles and emergence of pathogens.</title>
        <authorList>
            <person name="Haridas S."/>
            <person name="Albert R."/>
            <person name="Binder M."/>
            <person name="Bloem J."/>
            <person name="Labutti K."/>
            <person name="Salamov A."/>
            <person name="Andreopoulos B."/>
            <person name="Baker S."/>
            <person name="Barry K."/>
            <person name="Bills G."/>
            <person name="Bluhm B."/>
            <person name="Cannon C."/>
            <person name="Castanera R."/>
            <person name="Culley D."/>
            <person name="Daum C."/>
            <person name="Ezra D."/>
            <person name="Gonzalez J."/>
            <person name="Henrissat B."/>
            <person name="Kuo A."/>
            <person name="Liang C."/>
            <person name="Lipzen A."/>
            <person name="Lutzoni F."/>
            <person name="Magnuson J."/>
            <person name="Mondo S."/>
            <person name="Nolan M."/>
            <person name="Ohm R."/>
            <person name="Pangilinan J."/>
            <person name="Park H.-J."/>
            <person name="Ramirez L."/>
            <person name="Alfaro M."/>
            <person name="Sun H."/>
            <person name="Tritt A."/>
            <person name="Yoshinaga Y."/>
            <person name="Zwiers L.-H."/>
            <person name="Turgeon B."/>
            <person name="Goodwin S."/>
            <person name="Spatafora J."/>
            <person name="Crous P."/>
            <person name="Grigoriev I."/>
        </authorList>
    </citation>
    <scope>NUCLEOTIDE SEQUENCE</scope>
    <source>
        <strain evidence="3">CBS 175.79</strain>
    </source>
</reference>
<feature type="region of interest" description="Disordered" evidence="1">
    <location>
        <begin position="1"/>
        <end position="22"/>
    </location>
</feature>
<evidence type="ECO:0000256" key="1">
    <source>
        <dbReference type="SAM" id="MobiDB-lite"/>
    </source>
</evidence>
<feature type="compositionally biased region" description="Polar residues" evidence="1">
    <location>
        <begin position="1"/>
        <end position="10"/>
    </location>
</feature>
<dbReference type="Pfam" id="PF00651">
    <property type="entry name" value="BTB"/>
    <property type="match status" value="1"/>
</dbReference>
<dbReference type="PANTHER" id="PTHR47843">
    <property type="entry name" value="BTB DOMAIN-CONTAINING PROTEIN-RELATED"/>
    <property type="match status" value="1"/>
</dbReference>
<accession>A0A6A5XZ35</accession>
<dbReference type="EMBL" id="ML978068">
    <property type="protein sequence ID" value="KAF2018452.1"/>
    <property type="molecule type" value="Genomic_DNA"/>
</dbReference>
<evidence type="ECO:0000313" key="3">
    <source>
        <dbReference type="EMBL" id="KAF2018452.1"/>
    </source>
</evidence>
<evidence type="ECO:0000313" key="4">
    <source>
        <dbReference type="Proteomes" id="UP000799778"/>
    </source>
</evidence>
<dbReference type="Gene3D" id="3.30.710.10">
    <property type="entry name" value="Potassium Channel Kv1.1, Chain A"/>
    <property type="match status" value="1"/>
</dbReference>
<dbReference type="GeneID" id="54285126"/>
<dbReference type="RefSeq" id="XP_033386791.1">
    <property type="nucleotide sequence ID" value="XM_033527729.1"/>
</dbReference>
<dbReference type="InterPro" id="IPR000210">
    <property type="entry name" value="BTB/POZ_dom"/>
</dbReference>
<organism evidence="3 4">
    <name type="scientific">Aaosphaeria arxii CBS 175.79</name>
    <dbReference type="NCBI Taxonomy" id="1450172"/>
    <lineage>
        <taxon>Eukaryota</taxon>
        <taxon>Fungi</taxon>
        <taxon>Dikarya</taxon>
        <taxon>Ascomycota</taxon>
        <taxon>Pezizomycotina</taxon>
        <taxon>Dothideomycetes</taxon>
        <taxon>Pleosporomycetidae</taxon>
        <taxon>Pleosporales</taxon>
        <taxon>Pleosporales incertae sedis</taxon>
        <taxon>Aaosphaeria</taxon>
    </lineage>
</organism>
<feature type="domain" description="BTB" evidence="2">
    <location>
        <begin position="71"/>
        <end position="136"/>
    </location>
</feature>
<dbReference type="Proteomes" id="UP000799778">
    <property type="component" value="Unassembled WGS sequence"/>
</dbReference>